<dbReference type="EMBL" id="MU276069">
    <property type="protein sequence ID" value="KAI0042387.1"/>
    <property type="molecule type" value="Genomic_DNA"/>
</dbReference>
<evidence type="ECO:0000313" key="2">
    <source>
        <dbReference type="Proteomes" id="UP000814033"/>
    </source>
</evidence>
<proteinExistence type="predicted"/>
<dbReference type="Proteomes" id="UP000814033">
    <property type="component" value="Unassembled WGS sequence"/>
</dbReference>
<accession>A0ACB8RER8</accession>
<protein>
    <submittedName>
        <fullName evidence="1">Uncharacterized protein</fullName>
    </submittedName>
</protein>
<comment type="caution">
    <text evidence="1">The sequence shown here is derived from an EMBL/GenBank/DDBJ whole genome shotgun (WGS) entry which is preliminary data.</text>
</comment>
<gene>
    <name evidence="1" type="ORF">FA95DRAFT_1682590</name>
</gene>
<name>A0ACB8RER8_9AGAM</name>
<reference evidence="1" key="2">
    <citation type="journal article" date="2022" name="New Phytol.">
        <title>Evolutionary transition to the ectomycorrhizal habit in the genomes of a hyperdiverse lineage of mushroom-forming fungi.</title>
        <authorList>
            <person name="Looney B."/>
            <person name="Miyauchi S."/>
            <person name="Morin E."/>
            <person name="Drula E."/>
            <person name="Courty P.E."/>
            <person name="Kohler A."/>
            <person name="Kuo A."/>
            <person name="LaButti K."/>
            <person name="Pangilinan J."/>
            <person name="Lipzen A."/>
            <person name="Riley R."/>
            <person name="Andreopoulos W."/>
            <person name="He G."/>
            <person name="Johnson J."/>
            <person name="Nolan M."/>
            <person name="Tritt A."/>
            <person name="Barry K.W."/>
            <person name="Grigoriev I.V."/>
            <person name="Nagy L.G."/>
            <person name="Hibbett D."/>
            <person name="Henrissat B."/>
            <person name="Matheny P.B."/>
            <person name="Labbe J."/>
            <person name="Martin F.M."/>
        </authorList>
    </citation>
    <scope>NUCLEOTIDE SEQUENCE</scope>
    <source>
        <strain evidence="1">FP105234-sp</strain>
    </source>
</reference>
<keyword evidence="2" id="KW-1185">Reference proteome</keyword>
<reference evidence="1" key="1">
    <citation type="submission" date="2021-02" db="EMBL/GenBank/DDBJ databases">
        <authorList>
            <consortium name="DOE Joint Genome Institute"/>
            <person name="Ahrendt S."/>
            <person name="Looney B.P."/>
            <person name="Miyauchi S."/>
            <person name="Morin E."/>
            <person name="Drula E."/>
            <person name="Courty P.E."/>
            <person name="Chicoki N."/>
            <person name="Fauchery L."/>
            <person name="Kohler A."/>
            <person name="Kuo A."/>
            <person name="Labutti K."/>
            <person name="Pangilinan J."/>
            <person name="Lipzen A."/>
            <person name="Riley R."/>
            <person name="Andreopoulos W."/>
            <person name="He G."/>
            <person name="Johnson J."/>
            <person name="Barry K.W."/>
            <person name="Grigoriev I.V."/>
            <person name="Nagy L."/>
            <person name="Hibbett D."/>
            <person name="Henrissat B."/>
            <person name="Matheny P.B."/>
            <person name="Labbe J."/>
            <person name="Martin F."/>
        </authorList>
    </citation>
    <scope>NUCLEOTIDE SEQUENCE</scope>
    <source>
        <strain evidence="1">FP105234-sp</strain>
    </source>
</reference>
<organism evidence="1 2">
    <name type="scientific">Auriscalpium vulgare</name>
    <dbReference type="NCBI Taxonomy" id="40419"/>
    <lineage>
        <taxon>Eukaryota</taxon>
        <taxon>Fungi</taxon>
        <taxon>Dikarya</taxon>
        <taxon>Basidiomycota</taxon>
        <taxon>Agaricomycotina</taxon>
        <taxon>Agaricomycetes</taxon>
        <taxon>Russulales</taxon>
        <taxon>Auriscalpiaceae</taxon>
        <taxon>Auriscalpium</taxon>
    </lineage>
</organism>
<evidence type="ECO:0000313" key="1">
    <source>
        <dbReference type="EMBL" id="KAI0042387.1"/>
    </source>
</evidence>
<sequence length="154" mass="16662">MPHGLDGAGPEHSSSRIERMLQLTNDGNVNMHVVFPTTPAQYLSSSAPANQAELPQATDSCWAEGLATPPGPRLRVALVRIEELAPFPFHALLSVLRSYRGATEVAWVQEEPINQGAYVHVAPGQGMVRIKGLADRVALVRIEELATFPIHAPL</sequence>